<dbReference type="Proteomes" id="UP000823749">
    <property type="component" value="Chromosome 12"/>
</dbReference>
<gene>
    <name evidence="15" type="ORF">RHGRI_033847</name>
</gene>
<keyword evidence="6 11" id="KW-1133">Transmembrane helix</keyword>
<comment type="caution">
    <text evidence="15">The sequence shown here is derived from an EMBL/GenBank/DDBJ whole genome shotgun (WGS) entry which is preliminary data.</text>
</comment>
<feature type="transmembrane region" description="Helical" evidence="11">
    <location>
        <begin position="86"/>
        <end position="110"/>
    </location>
</feature>
<evidence type="ECO:0000256" key="6">
    <source>
        <dbReference type="ARBA" id="ARBA00022989"/>
    </source>
</evidence>
<dbReference type="InterPro" id="IPR045122">
    <property type="entry name" value="Csc1-like"/>
</dbReference>
<dbReference type="InterPro" id="IPR032880">
    <property type="entry name" value="CSC1/OSCA1-like_N"/>
</dbReference>
<feature type="transmembrane region" description="Helical" evidence="11">
    <location>
        <begin position="620"/>
        <end position="642"/>
    </location>
</feature>
<keyword evidence="7" id="KW-0406">Ion transport</keyword>
<evidence type="ECO:0000256" key="3">
    <source>
        <dbReference type="ARBA" id="ARBA00022448"/>
    </source>
</evidence>
<dbReference type="GO" id="GO:0005227">
    <property type="term" value="F:calcium-activated cation channel activity"/>
    <property type="evidence" value="ECO:0007669"/>
    <property type="project" value="InterPro"/>
</dbReference>
<feature type="domain" description="CSC1/OSCA1-like N-terminal transmembrane" evidence="13">
    <location>
        <begin position="5"/>
        <end position="168"/>
    </location>
</feature>
<evidence type="ECO:0000259" key="12">
    <source>
        <dbReference type="Pfam" id="PF02714"/>
    </source>
</evidence>
<feature type="transmembrane region" description="Helical" evidence="11">
    <location>
        <begin position="6"/>
        <end position="27"/>
    </location>
</feature>
<keyword evidence="10" id="KW-0175">Coiled coil</keyword>
<keyword evidence="8 11" id="KW-0472">Membrane</keyword>
<evidence type="ECO:0000256" key="11">
    <source>
        <dbReference type="SAM" id="Phobius"/>
    </source>
</evidence>
<dbReference type="PANTHER" id="PTHR13018:SF104">
    <property type="entry name" value="ERD (EARLY-RESPONSIVE TO DEHYDRATION STRESS) FAMILY PROTEIN"/>
    <property type="match status" value="1"/>
</dbReference>
<dbReference type="Pfam" id="PF14703">
    <property type="entry name" value="PHM7_cyt"/>
    <property type="match status" value="1"/>
</dbReference>
<evidence type="ECO:0008006" key="17">
    <source>
        <dbReference type="Google" id="ProtNLM"/>
    </source>
</evidence>
<name>A0AAV6I0V8_9ERIC</name>
<evidence type="ECO:0000256" key="8">
    <source>
        <dbReference type="ARBA" id="ARBA00023136"/>
    </source>
</evidence>
<evidence type="ECO:0000259" key="13">
    <source>
        <dbReference type="Pfam" id="PF13967"/>
    </source>
</evidence>
<evidence type="ECO:0000313" key="16">
    <source>
        <dbReference type="Proteomes" id="UP000823749"/>
    </source>
</evidence>
<evidence type="ECO:0000313" key="15">
    <source>
        <dbReference type="EMBL" id="KAG5521410.1"/>
    </source>
</evidence>
<keyword evidence="3" id="KW-0813">Transport</keyword>
<dbReference type="AlphaFoldDB" id="A0AAV6I0V8"/>
<dbReference type="InterPro" id="IPR003864">
    <property type="entry name" value="CSC1/OSCA1-like_7TM"/>
</dbReference>
<evidence type="ECO:0000259" key="14">
    <source>
        <dbReference type="Pfam" id="PF14703"/>
    </source>
</evidence>
<keyword evidence="16" id="KW-1185">Reference proteome</keyword>
<protein>
    <recommendedName>
        <fullName evidence="17">CSC1-like protein</fullName>
    </recommendedName>
</protein>
<reference evidence="15" key="1">
    <citation type="submission" date="2020-08" db="EMBL/GenBank/DDBJ databases">
        <title>Plant Genome Project.</title>
        <authorList>
            <person name="Zhang R.-G."/>
        </authorList>
    </citation>
    <scope>NUCLEOTIDE SEQUENCE</scope>
    <source>
        <strain evidence="15">WSP0</strain>
        <tissue evidence="15">Leaf</tissue>
    </source>
</reference>
<keyword evidence="4 11" id="KW-0812">Transmembrane</keyword>
<feature type="coiled-coil region" evidence="10">
    <location>
        <begin position="268"/>
        <end position="295"/>
    </location>
</feature>
<dbReference type="PANTHER" id="PTHR13018">
    <property type="entry name" value="PROBABLE MEMBRANE PROTEIN DUF221-RELATED"/>
    <property type="match status" value="1"/>
</dbReference>
<sequence length="733" mass="84261">MIVSALLTSVGINFGLCVLFFTLYSVLRKQPSNYDVYAPRLLANGESHRRSHFNLERLIPTPGWVRRAWRHSEEELLASSGLDAVVFMRIIIFSLRVFCVAGIIGVFVLLPVNFTGDSLQDVDFANLTNDSLDVFSISNIENGSKRLWIHFCAVYIVSIFVCYLLYNEYRYVSSKRVDYFLSSQPQPHQFSILVRSIPVSVGTSISDSVERFFTEYHPSTYLSHTVIRRTSKIRNLISDMQKLYKRLTLLRTEPTRPKYERYGFCGLFRRRVDLVDQYEKKLEDLEDNLRLEQSVISLAGEFLYVNVIAYLFIMFFESKEVRAAFVSFKSRFSAATAFHMQQSNDPTHWVTEQAPEPRDVYWPFFSTTFMERWISKLIVILACIVLTVLFLIPVVFVQGLTNLDQLEIWFPFLTSIASVKVISQVITGYLPSLILLLFLKVVPPIMWYLSSIQGHISNSQIERSSCDKVLWFTIWNVFFGNVLSGSVLTQISILLEPKSIPGKLALTVPAQASFFIAYVVTSGWTSVSTELFRIIPFFGSLITKPCKSPDDEFEVPPFPYYRDIPRLLFFGLLGITYFFLAPLILPFLLIYFCLTYIIYRNQFINVYEPKYETAGKLWPLVHNSMIFSLVLMHAIAIGIFTLKKLPEATTFIVPLPILTLLFNEYCRKRFLPNFTAYSAECLVKKDREDHDEDAMAEFFEKMATAYQDPALLPVQFSVNHDSHSAPLLSSPDG</sequence>
<evidence type="ECO:0000256" key="5">
    <source>
        <dbReference type="ARBA" id="ARBA00022837"/>
    </source>
</evidence>
<comment type="subcellular location">
    <subcellularLocation>
        <location evidence="1">Membrane</location>
        <topology evidence="1">Multi-pass membrane protein</topology>
    </subcellularLocation>
</comment>
<feature type="transmembrane region" description="Helical" evidence="11">
    <location>
        <begin position="567"/>
        <end position="599"/>
    </location>
</feature>
<dbReference type="GO" id="GO:0005886">
    <property type="term" value="C:plasma membrane"/>
    <property type="evidence" value="ECO:0007669"/>
    <property type="project" value="TreeGrafter"/>
</dbReference>
<comment type="similarity">
    <text evidence="2">Belongs to the CSC1 (TC 1.A.17) family.</text>
</comment>
<evidence type="ECO:0000256" key="2">
    <source>
        <dbReference type="ARBA" id="ARBA00007779"/>
    </source>
</evidence>
<accession>A0AAV6I0V8</accession>
<feature type="transmembrane region" description="Helical" evidence="11">
    <location>
        <begin position="147"/>
        <end position="166"/>
    </location>
</feature>
<evidence type="ECO:0000256" key="4">
    <source>
        <dbReference type="ARBA" id="ARBA00022692"/>
    </source>
</evidence>
<feature type="domain" description="CSC1/OSCA1-like 7TM region" evidence="12">
    <location>
        <begin position="376"/>
        <end position="640"/>
    </location>
</feature>
<dbReference type="EMBL" id="JACTNZ010000012">
    <property type="protein sequence ID" value="KAG5521410.1"/>
    <property type="molecule type" value="Genomic_DNA"/>
</dbReference>
<feature type="transmembrane region" description="Helical" evidence="11">
    <location>
        <begin position="432"/>
        <end position="449"/>
    </location>
</feature>
<keyword evidence="9" id="KW-0407">Ion channel</keyword>
<organism evidence="15 16">
    <name type="scientific">Rhododendron griersonianum</name>
    <dbReference type="NCBI Taxonomy" id="479676"/>
    <lineage>
        <taxon>Eukaryota</taxon>
        <taxon>Viridiplantae</taxon>
        <taxon>Streptophyta</taxon>
        <taxon>Embryophyta</taxon>
        <taxon>Tracheophyta</taxon>
        <taxon>Spermatophyta</taxon>
        <taxon>Magnoliopsida</taxon>
        <taxon>eudicotyledons</taxon>
        <taxon>Gunneridae</taxon>
        <taxon>Pentapetalae</taxon>
        <taxon>asterids</taxon>
        <taxon>Ericales</taxon>
        <taxon>Ericaceae</taxon>
        <taxon>Ericoideae</taxon>
        <taxon>Rhodoreae</taxon>
        <taxon>Rhododendron</taxon>
    </lineage>
</organism>
<feature type="transmembrane region" description="Helical" evidence="11">
    <location>
        <begin position="469"/>
        <end position="495"/>
    </location>
</feature>
<evidence type="ECO:0000256" key="1">
    <source>
        <dbReference type="ARBA" id="ARBA00004141"/>
    </source>
</evidence>
<evidence type="ECO:0000256" key="10">
    <source>
        <dbReference type="SAM" id="Coils"/>
    </source>
</evidence>
<keyword evidence="5" id="KW-0106">Calcium</keyword>
<proteinExistence type="inferred from homology"/>
<dbReference type="InterPro" id="IPR027815">
    <property type="entry name" value="CSC1/OSCA1-like_cyt"/>
</dbReference>
<evidence type="ECO:0000256" key="7">
    <source>
        <dbReference type="ARBA" id="ARBA00023065"/>
    </source>
</evidence>
<dbReference type="Pfam" id="PF13967">
    <property type="entry name" value="RSN1_TM"/>
    <property type="match status" value="1"/>
</dbReference>
<evidence type="ECO:0000256" key="9">
    <source>
        <dbReference type="ARBA" id="ARBA00023303"/>
    </source>
</evidence>
<dbReference type="Pfam" id="PF02714">
    <property type="entry name" value="RSN1_7TM"/>
    <property type="match status" value="1"/>
</dbReference>
<feature type="domain" description="CSC1/OSCA1-like cytosolic" evidence="14">
    <location>
        <begin position="189"/>
        <end position="363"/>
    </location>
</feature>
<feature type="transmembrane region" description="Helical" evidence="11">
    <location>
        <begin position="373"/>
        <end position="396"/>
    </location>
</feature>